<proteinExistence type="predicted"/>
<dbReference type="AlphaFoldDB" id="A0A8B9JSI7"/>
<dbReference type="Ensembl" id="ENSAMXT00005028072.1">
    <property type="protein sequence ID" value="ENSAMXP00005025467.1"/>
    <property type="gene ID" value="ENSAMXG00005012914.1"/>
</dbReference>
<reference evidence="1" key="1">
    <citation type="submission" date="2025-08" db="UniProtKB">
        <authorList>
            <consortium name="Ensembl"/>
        </authorList>
    </citation>
    <scope>IDENTIFICATION</scope>
</reference>
<organism evidence="1 2">
    <name type="scientific">Astyanax mexicanus</name>
    <name type="common">Blind cave fish</name>
    <name type="synonym">Astyanax fasciatus mexicanus</name>
    <dbReference type="NCBI Taxonomy" id="7994"/>
    <lineage>
        <taxon>Eukaryota</taxon>
        <taxon>Metazoa</taxon>
        <taxon>Chordata</taxon>
        <taxon>Craniata</taxon>
        <taxon>Vertebrata</taxon>
        <taxon>Euteleostomi</taxon>
        <taxon>Actinopterygii</taxon>
        <taxon>Neopterygii</taxon>
        <taxon>Teleostei</taxon>
        <taxon>Ostariophysi</taxon>
        <taxon>Characiformes</taxon>
        <taxon>Characoidei</taxon>
        <taxon>Acestrorhamphidae</taxon>
        <taxon>Acestrorhamphinae</taxon>
        <taxon>Astyanax</taxon>
    </lineage>
</organism>
<dbReference type="Proteomes" id="UP000694621">
    <property type="component" value="Unplaced"/>
</dbReference>
<sequence length="50" mass="5237">MGKRKVPDLYRAPFPLYTVKIDPKTGIVLTAGGGGASKTGIKNGVRRGPP</sequence>
<accession>A0A8B9JSI7</accession>
<protein>
    <submittedName>
        <fullName evidence="1">Uncharacterized protein</fullName>
    </submittedName>
</protein>
<evidence type="ECO:0000313" key="2">
    <source>
        <dbReference type="Proteomes" id="UP000694621"/>
    </source>
</evidence>
<name>A0A8B9JSI7_ASTMX</name>
<dbReference type="InterPro" id="IPR015943">
    <property type="entry name" value="WD40/YVTN_repeat-like_dom_sf"/>
</dbReference>
<evidence type="ECO:0000313" key="1">
    <source>
        <dbReference type="Ensembl" id="ENSAMXP00005025467.1"/>
    </source>
</evidence>
<dbReference type="Gene3D" id="2.130.10.10">
    <property type="entry name" value="YVTN repeat-like/Quinoprotein amine dehydrogenase"/>
    <property type="match status" value="1"/>
</dbReference>